<organism evidence="1 2">
    <name type="scientific">Ferrimonas sediminicola</name>
    <dbReference type="NCBI Taxonomy" id="2569538"/>
    <lineage>
        <taxon>Bacteria</taxon>
        <taxon>Pseudomonadati</taxon>
        <taxon>Pseudomonadota</taxon>
        <taxon>Gammaproteobacteria</taxon>
        <taxon>Alteromonadales</taxon>
        <taxon>Ferrimonadaceae</taxon>
        <taxon>Ferrimonas</taxon>
    </lineage>
</organism>
<comment type="caution">
    <text evidence="1">The sequence shown here is derived from an EMBL/GenBank/DDBJ whole genome shotgun (WGS) entry which is preliminary data.</text>
</comment>
<evidence type="ECO:0000313" key="1">
    <source>
        <dbReference type="EMBL" id="TKB47248.1"/>
    </source>
</evidence>
<reference evidence="1 2" key="1">
    <citation type="submission" date="2019-04" db="EMBL/GenBank/DDBJ databases">
        <authorList>
            <person name="Hwang J.C."/>
        </authorList>
    </citation>
    <scope>NUCLEOTIDE SEQUENCE [LARGE SCALE GENOMIC DNA]</scope>
    <source>
        <strain evidence="1 2">IMCC35001</strain>
    </source>
</reference>
<dbReference type="RefSeq" id="WP_136854352.1">
    <property type="nucleotide sequence ID" value="NZ_SWCI01000015.1"/>
</dbReference>
<dbReference type="Proteomes" id="UP000305674">
    <property type="component" value="Unassembled WGS sequence"/>
</dbReference>
<gene>
    <name evidence="1" type="ORF">FCL40_16225</name>
</gene>
<name>A0A4U1B952_9GAMM</name>
<accession>A0A4U1B952</accession>
<dbReference type="OrthoDB" id="6400644at2"/>
<dbReference type="EMBL" id="SWCI01000015">
    <property type="protein sequence ID" value="TKB47248.1"/>
    <property type="molecule type" value="Genomic_DNA"/>
</dbReference>
<proteinExistence type="predicted"/>
<evidence type="ECO:0000313" key="2">
    <source>
        <dbReference type="Proteomes" id="UP000305674"/>
    </source>
</evidence>
<dbReference type="AlphaFoldDB" id="A0A4U1B952"/>
<sequence length="106" mass="12046">MSQRQLDAITQSISSLLEQIAGADVEGRDELLPQLNQRIEERRVCLGALLDTELAQDREWLKRQLDISRALARQGKAQLDKQRDALGGYRKGRQQVSVYQNVELGK</sequence>
<evidence type="ECO:0008006" key="3">
    <source>
        <dbReference type="Google" id="ProtNLM"/>
    </source>
</evidence>
<protein>
    <recommendedName>
        <fullName evidence="3">Flagellar protein FliT</fullName>
    </recommendedName>
</protein>
<keyword evidence="2" id="KW-1185">Reference proteome</keyword>